<accession>A0A0C3W7W8</accession>
<dbReference type="Pfam" id="PF07127">
    <property type="entry name" value="Nodulin_late"/>
    <property type="match status" value="1"/>
</dbReference>
<evidence type="ECO:0000313" key="3">
    <source>
        <dbReference type="EMBL" id="AES79718.2"/>
    </source>
</evidence>
<reference evidence="3 5" key="1">
    <citation type="journal article" date="2011" name="Nature">
        <title>The Medicago genome provides insight into the evolution of rhizobial symbioses.</title>
        <authorList>
            <person name="Young N.D."/>
            <person name="Debelle F."/>
            <person name="Oldroyd G.E."/>
            <person name="Geurts R."/>
            <person name="Cannon S.B."/>
            <person name="Udvardi M.K."/>
            <person name="Benedito V.A."/>
            <person name="Mayer K.F."/>
            <person name="Gouzy J."/>
            <person name="Schoof H."/>
            <person name="Van de Peer Y."/>
            <person name="Proost S."/>
            <person name="Cook D.R."/>
            <person name="Meyers B.C."/>
            <person name="Spannagl M."/>
            <person name="Cheung F."/>
            <person name="De Mita S."/>
            <person name="Krishnakumar V."/>
            <person name="Gundlach H."/>
            <person name="Zhou S."/>
            <person name="Mudge J."/>
            <person name="Bharti A.K."/>
            <person name="Murray J.D."/>
            <person name="Naoumkina M.A."/>
            <person name="Rosen B."/>
            <person name="Silverstein K.A."/>
            <person name="Tang H."/>
            <person name="Rombauts S."/>
            <person name="Zhao P.X."/>
            <person name="Zhou P."/>
            <person name="Barbe V."/>
            <person name="Bardou P."/>
            <person name="Bechner M."/>
            <person name="Bellec A."/>
            <person name="Berger A."/>
            <person name="Berges H."/>
            <person name="Bidwell S."/>
            <person name="Bisseling T."/>
            <person name="Choisne N."/>
            <person name="Couloux A."/>
            <person name="Denny R."/>
            <person name="Deshpande S."/>
            <person name="Dai X."/>
            <person name="Doyle J.J."/>
            <person name="Dudez A.M."/>
            <person name="Farmer A.D."/>
            <person name="Fouteau S."/>
            <person name="Franken C."/>
            <person name="Gibelin C."/>
            <person name="Gish J."/>
            <person name="Goldstein S."/>
            <person name="Gonzalez A.J."/>
            <person name="Green P.J."/>
            <person name="Hallab A."/>
            <person name="Hartog M."/>
            <person name="Hua A."/>
            <person name="Humphray S.J."/>
            <person name="Jeong D.H."/>
            <person name="Jing Y."/>
            <person name="Jocker A."/>
            <person name="Kenton S.M."/>
            <person name="Kim D.J."/>
            <person name="Klee K."/>
            <person name="Lai H."/>
            <person name="Lang C."/>
            <person name="Lin S."/>
            <person name="Macmil S.L."/>
            <person name="Magdelenat G."/>
            <person name="Matthews L."/>
            <person name="McCorrison J."/>
            <person name="Monaghan E.L."/>
            <person name="Mun J.H."/>
            <person name="Najar F.Z."/>
            <person name="Nicholson C."/>
            <person name="Noirot C."/>
            <person name="O'Bleness M."/>
            <person name="Paule C.R."/>
            <person name="Poulain J."/>
            <person name="Prion F."/>
            <person name="Qin B."/>
            <person name="Qu C."/>
            <person name="Retzel E.F."/>
            <person name="Riddle C."/>
            <person name="Sallet E."/>
            <person name="Samain S."/>
            <person name="Samson N."/>
            <person name="Sanders I."/>
            <person name="Saurat O."/>
            <person name="Scarpelli C."/>
            <person name="Schiex T."/>
            <person name="Segurens B."/>
            <person name="Severin A.J."/>
            <person name="Sherrier D.J."/>
            <person name="Shi R."/>
            <person name="Sims S."/>
            <person name="Singer S.R."/>
            <person name="Sinharoy S."/>
            <person name="Sterck L."/>
            <person name="Viollet A."/>
            <person name="Wang B.B."/>
            <person name="Wang K."/>
            <person name="Wang M."/>
            <person name="Wang X."/>
            <person name="Warfsmann J."/>
            <person name="Weissenbach J."/>
            <person name="White D.D."/>
            <person name="White J.D."/>
            <person name="Wiley G.B."/>
            <person name="Wincker P."/>
            <person name="Xing Y."/>
            <person name="Yang L."/>
            <person name="Yao Z."/>
            <person name="Ying F."/>
            <person name="Zhai J."/>
            <person name="Zhou L."/>
            <person name="Zuber A."/>
            <person name="Denarie J."/>
            <person name="Dixon R.A."/>
            <person name="May G.D."/>
            <person name="Schwartz D.C."/>
            <person name="Rogers J."/>
            <person name="Quetier F."/>
            <person name="Town C.D."/>
            <person name="Roe B.A."/>
        </authorList>
    </citation>
    <scope>NUCLEOTIDE SEQUENCE [LARGE SCALE GENOMIC DNA]</scope>
    <source>
        <strain evidence="3">A17</strain>
        <strain evidence="4 5">cv. Jemalong A17</strain>
    </source>
</reference>
<name>G7KV53_MEDTR</name>
<evidence type="ECO:0000313" key="4">
    <source>
        <dbReference type="EnsemblPlants" id="AES79718"/>
    </source>
</evidence>
<evidence type="ECO:0000256" key="1">
    <source>
        <dbReference type="SAM" id="Phobius"/>
    </source>
</evidence>
<dbReference type="GO" id="GO:0046872">
    <property type="term" value="F:metal ion binding"/>
    <property type="evidence" value="ECO:0007669"/>
    <property type="project" value="InterPro"/>
</dbReference>
<organism evidence="3 5">
    <name type="scientific">Medicago truncatula</name>
    <name type="common">Barrel medic</name>
    <name type="synonym">Medicago tribuloides</name>
    <dbReference type="NCBI Taxonomy" id="3880"/>
    <lineage>
        <taxon>Eukaryota</taxon>
        <taxon>Viridiplantae</taxon>
        <taxon>Streptophyta</taxon>
        <taxon>Embryophyta</taxon>
        <taxon>Tracheophyta</taxon>
        <taxon>Spermatophyta</taxon>
        <taxon>Magnoliopsida</taxon>
        <taxon>eudicotyledons</taxon>
        <taxon>Gunneridae</taxon>
        <taxon>Pentapetalae</taxon>
        <taxon>rosids</taxon>
        <taxon>fabids</taxon>
        <taxon>Fabales</taxon>
        <taxon>Fabaceae</taxon>
        <taxon>Papilionoideae</taxon>
        <taxon>50 kb inversion clade</taxon>
        <taxon>NPAAA clade</taxon>
        <taxon>Hologalegina</taxon>
        <taxon>IRL clade</taxon>
        <taxon>Trifolieae</taxon>
        <taxon>Medicago</taxon>
    </lineage>
</organism>
<feature type="domain" description="Late nodulin" evidence="2">
    <location>
        <begin position="7"/>
        <end position="68"/>
    </location>
</feature>
<evidence type="ECO:0000313" key="5">
    <source>
        <dbReference type="Proteomes" id="UP000002051"/>
    </source>
</evidence>
<feature type="transmembrane region" description="Helical" evidence="1">
    <location>
        <begin position="7"/>
        <end position="28"/>
    </location>
</feature>
<proteinExistence type="predicted"/>
<keyword evidence="5" id="KW-1185">Reference proteome</keyword>
<keyword evidence="1" id="KW-0812">Transmembrane</keyword>
<sequence>MQKRRNMAAILKFVYIMIIYLFVLLVAVKGYSFEECKEDADCHPVCSVPGCSNICTLPDVPTCIDNNCFCI</sequence>
<reference evidence="4" key="3">
    <citation type="submission" date="2015-04" db="UniProtKB">
        <authorList>
            <consortium name="EnsemblPlants"/>
        </authorList>
    </citation>
    <scope>IDENTIFICATION</scope>
    <source>
        <strain evidence="4">cv. Jemalong A17</strain>
    </source>
</reference>
<dbReference type="EMBL" id="CM001223">
    <property type="protein sequence ID" value="AES79718.2"/>
    <property type="molecule type" value="Genomic_DNA"/>
</dbReference>
<dbReference type="AlphaFoldDB" id="G7KV53"/>
<dbReference type="PaxDb" id="3880-AES79717"/>
<gene>
    <name evidence="3" type="ordered locus">MTR_7g071720</name>
</gene>
<dbReference type="Proteomes" id="UP000002051">
    <property type="component" value="Unassembled WGS sequence"/>
</dbReference>
<accession>G7KV53</accession>
<evidence type="ECO:0000259" key="2">
    <source>
        <dbReference type="Pfam" id="PF07127"/>
    </source>
</evidence>
<keyword evidence="1" id="KW-1133">Transmembrane helix</keyword>
<reference evidence="3 5" key="2">
    <citation type="journal article" date="2014" name="BMC Genomics">
        <title>An improved genome release (version Mt4.0) for the model legume Medicago truncatula.</title>
        <authorList>
            <person name="Tang H."/>
            <person name="Krishnakumar V."/>
            <person name="Bidwell S."/>
            <person name="Rosen B."/>
            <person name="Chan A."/>
            <person name="Zhou S."/>
            <person name="Gentzbittel L."/>
            <person name="Childs K.L."/>
            <person name="Yandell M."/>
            <person name="Gundlach H."/>
            <person name="Mayer K.F."/>
            <person name="Schwartz D.C."/>
            <person name="Town C.D."/>
        </authorList>
    </citation>
    <scope>GENOME REANNOTATION</scope>
    <source>
        <strain evidence="4 5">cv. Jemalong A17</strain>
    </source>
</reference>
<dbReference type="InterPro" id="IPR009810">
    <property type="entry name" value="Nodulin_late_dom"/>
</dbReference>
<keyword evidence="1" id="KW-0472">Membrane</keyword>
<dbReference type="EnsemblPlants" id="AES79718">
    <property type="protein sequence ID" value="AES79718"/>
    <property type="gene ID" value="MTR_7g071720"/>
</dbReference>
<protein>
    <submittedName>
        <fullName evidence="3">Nodule Cysteine-Rich (NCR) secreted peptide</fullName>
    </submittedName>
</protein>